<dbReference type="Proteomes" id="UP000688947">
    <property type="component" value="Unassembled WGS sequence"/>
</dbReference>
<proteinExistence type="predicted"/>
<protein>
    <submittedName>
        <fullName evidence="1">Uncharacterized protein</fullName>
    </submittedName>
</protein>
<organism evidence="1 2">
    <name type="scientific">Phytophthora cactorum</name>
    <dbReference type="NCBI Taxonomy" id="29920"/>
    <lineage>
        <taxon>Eukaryota</taxon>
        <taxon>Sar</taxon>
        <taxon>Stramenopiles</taxon>
        <taxon>Oomycota</taxon>
        <taxon>Peronosporomycetes</taxon>
        <taxon>Peronosporales</taxon>
        <taxon>Peronosporaceae</taxon>
        <taxon>Phytophthora</taxon>
    </lineage>
</organism>
<feature type="non-terminal residue" evidence="1">
    <location>
        <position position="66"/>
    </location>
</feature>
<evidence type="ECO:0000313" key="2">
    <source>
        <dbReference type="Proteomes" id="UP000688947"/>
    </source>
</evidence>
<accession>A0A8T1TLR0</accession>
<evidence type="ECO:0000313" key="1">
    <source>
        <dbReference type="EMBL" id="KAG6941871.1"/>
    </source>
</evidence>
<sequence>MRMSEKSFQYMVSTLVVLLNVHWWAYAGSCFKKSRSTNTNCICRYLFPRNRVPRTNFHRTGVRLCR</sequence>
<reference evidence="1" key="1">
    <citation type="submission" date="2021-01" db="EMBL/GenBank/DDBJ databases">
        <title>Phytophthora aleatoria, a newly-described species from Pinus radiata is distinct from Phytophthora cactorum isolates based on comparative genomics.</title>
        <authorList>
            <person name="Mcdougal R."/>
            <person name="Panda P."/>
            <person name="Williams N."/>
            <person name="Studholme D.J."/>
        </authorList>
    </citation>
    <scope>NUCLEOTIDE SEQUENCE</scope>
    <source>
        <strain evidence="1">NZFS 3830</strain>
    </source>
</reference>
<dbReference type="EMBL" id="JAENGZ010003263">
    <property type="protein sequence ID" value="KAG6941871.1"/>
    <property type="molecule type" value="Genomic_DNA"/>
</dbReference>
<gene>
    <name evidence="1" type="ORF">JG687_00019396</name>
</gene>
<name>A0A8T1TLR0_9STRA</name>
<dbReference type="AlphaFoldDB" id="A0A8T1TLR0"/>
<dbReference type="OrthoDB" id="116992at2759"/>
<comment type="caution">
    <text evidence="1">The sequence shown here is derived from an EMBL/GenBank/DDBJ whole genome shotgun (WGS) entry which is preliminary data.</text>
</comment>